<feature type="signal peptide" evidence="2">
    <location>
        <begin position="1"/>
        <end position="21"/>
    </location>
</feature>
<dbReference type="AlphaFoldDB" id="A0A6G0XRX2"/>
<evidence type="ECO:0000313" key="4">
    <source>
        <dbReference type="Proteomes" id="UP000481153"/>
    </source>
</evidence>
<comment type="caution">
    <text evidence="3">The sequence shown here is derived from an EMBL/GenBank/DDBJ whole genome shotgun (WGS) entry which is preliminary data.</text>
</comment>
<feature type="transmembrane region" description="Helical" evidence="1">
    <location>
        <begin position="422"/>
        <end position="448"/>
    </location>
</feature>
<feature type="transmembrane region" description="Helical" evidence="1">
    <location>
        <begin position="691"/>
        <end position="711"/>
    </location>
</feature>
<feature type="transmembrane region" description="Helical" evidence="1">
    <location>
        <begin position="1005"/>
        <end position="1025"/>
    </location>
</feature>
<dbReference type="VEuPathDB" id="FungiDB:AeMF1_005898"/>
<gene>
    <name evidence="3" type="ORF">Ae201684_001942</name>
</gene>
<dbReference type="VEuPathDB" id="FungiDB:AeMF1_005897"/>
<keyword evidence="1" id="KW-0472">Membrane</keyword>
<keyword evidence="4" id="KW-1185">Reference proteome</keyword>
<keyword evidence="1" id="KW-1133">Transmembrane helix</keyword>
<feature type="transmembrane region" description="Helical" evidence="1">
    <location>
        <begin position="328"/>
        <end position="349"/>
    </location>
</feature>
<feature type="transmembrane region" description="Helical" evidence="1">
    <location>
        <begin position="1031"/>
        <end position="1054"/>
    </location>
</feature>
<protein>
    <submittedName>
        <fullName evidence="3">Uncharacterized protein</fullName>
    </submittedName>
</protein>
<evidence type="ECO:0000256" key="2">
    <source>
        <dbReference type="SAM" id="SignalP"/>
    </source>
</evidence>
<evidence type="ECO:0000256" key="1">
    <source>
        <dbReference type="SAM" id="Phobius"/>
    </source>
</evidence>
<feature type="chain" id="PRO_5026111338" evidence="2">
    <location>
        <begin position="22"/>
        <end position="1269"/>
    </location>
</feature>
<evidence type="ECO:0000313" key="3">
    <source>
        <dbReference type="EMBL" id="KAF0743316.1"/>
    </source>
</evidence>
<feature type="transmembrane region" description="Helical" evidence="1">
    <location>
        <begin position="1123"/>
        <end position="1148"/>
    </location>
</feature>
<reference evidence="3 4" key="1">
    <citation type="submission" date="2019-07" db="EMBL/GenBank/DDBJ databases">
        <title>Genomics analysis of Aphanomyces spp. identifies a new class of oomycete effector associated with host adaptation.</title>
        <authorList>
            <person name="Gaulin E."/>
        </authorList>
    </citation>
    <scope>NUCLEOTIDE SEQUENCE [LARGE SCALE GENOMIC DNA]</scope>
    <source>
        <strain evidence="3 4">ATCC 201684</strain>
    </source>
</reference>
<feature type="transmembrane region" description="Helical" evidence="1">
    <location>
        <begin position="254"/>
        <end position="281"/>
    </location>
</feature>
<dbReference type="EMBL" id="VJMJ01000018">
    <property type="protein sequence ID" value="KAF0743316.1"/>
    <property type="molecule type" value="Genomic_DNA"/>
</dbReference>
<organism evidence="3 4">
    <name type="scientific">Aphanomyces euteiches</name>
    <dbReference type="NCBI Taxonomy" id="100861"/>
    <lineage>
        <taxon>Eukaryota</taxon>
        <taxon>Sar</taxon>
        <taxon>Stramenopiles</taxon>
        <taxon>Oomycota</taxon>
        <taxon>Saprolegniomycetes</taxon>
        <taxon>Saprolegniales</taxon>
        <taxon>Verrucalvaceae</taxon>
        <taxon>Aphanomyces</taxon>
    </lineage>
</organism>
<proteinExistence type="predicted"/>
<sequence length="1269" mass="140235">MVKSIAIALAIIGLLHQRVLFNDVHLDLVSMRSYGSTCMMDSNGFIHATCSANEVATVPGAVWAAIGRRLALQWLAETWSPYFVTTCIKSPKKDTDMVALVFLAGYNSFPLCQPPSGPQEIAGMAMVETTVRDEYPNGAYMLTVFADRTMNESVVYENSGNAIDLVIASFNQSLISTDGIVTTDTIGITSQRSVSPLGPHYKATSFAYEIVLDITNRLDSSVKSWNVGRQSNKAVTITWQVGHVVANRHELLSLQLACIVIGFGLVSSDLYLTITGLRGFLHHKPVMTYDLAVGIEHRRLPLFLWVVANLPSLLYADVARLYEGTTPVMWFFVCEHVASGFICTTYLCISAIQLIPSPFSHVITFSPTTMAYGVFVGIAVAWTCQYENLMKKFNDAPYLLGFNISGVLHPSGAYAPDGVETVISAMASTSLLVVAASVVLAILLSICLRKRNQGTLFMNLDWTRTNGFLNQCGMPNWITSCFASPAPKSRWDMPALFNLRLGKTQPSRALQCLRRMKQRVSIACFRFCSQCKIDCRHGRLRLYLAPSRGIRSPQESMPELAAKSTSTPEKVVKFMPTCMTHEEFSLEQALSRRAFNHPAKNPKVTLTLRPRDAYPHLSLALSQGLSYLESQRCFLGCTKQIPSHFHFIQMSSLFSYRKSIYQTGTTQRSESSRSGPASSPRPRRARSAVRIFINLLTLNSVVVSFLTVLALSNMGMFHRRGILNDLNYDTNLMRAYGSTCVMDSRGFINGTCSAKEVAIAPDPAWTAIGKRLAQQWLAETSSPYFVTTCIKSPKENSGWVALIFLAGYNKFPLCQPSSGPQEIAGMAMSETTIRDEYPDGAFTLTVFADKTMNESVVYVNSDGTSNLVIANFSRSLISTDGVVKVDTSGITRAKFSTPLGDRYKITWYAYATVLDITSRIDGSMQWWNIGRKSKKIVTMTWDRGHHIANGVEPLTIQLVLIIVGILVIISDFHLTYKGLKGFLAGKPVMTYDLGSGLERRRFGTFVTLFGYVPVFLYPDVARIYFETPEGGTFWLMSSTLIGSFFLCILFTIISVVQRIPCPSKHLVSFSSVLFSNILVPMTINFWMSQYAIVAETINSSPFELAFNISGVLRPSGAYSNVGVVPVIAIMAPPSAAIALASLLVSILVSGIRRKIKHGTFLLNIEWTSTNSFLDQCGMPRWITGLPLDQHNMVKIGNKMFCKPSLQTMLGYASVRPMSAVQEVKPGANSDNEATTILMWQIHPPLAKPIQRTIGTRGRDFIGRRAPITV</sequence>
<feature type="transmembrane region" description="Helical" evidence="1">
    <location>
        <begin position="361"/>
        <end position="382"/>
    </location>
</feature>
<name>A0A6G0XRX2_9STRA</name>
<dbReference type="Proteomes" id="UP000481153">
    <property type="component" value="Unassembled WGS sequence"/>
</dbReference>
<accession>A0A6G0XRX2</accession>
<feature type="transmembrane region" description="Helical" evidence="1">
    <location>
        <begin position="302"/>
        <end position="322"/>
    </location>
</feature>
<keyword evidence="2" id="KW-0732">Signal</keyword>
<feature type="transmembrane region" description="Helical" evidence="1">
    <location>
        <begin position="1066"/>
        <end position="1087"/>
    </location>
</feature>
<keyword evidence="1" id="KW-0812">Transmembrane</keyword>
<feature type="transmembrane region" description="Helical" evidence="1">
    <location>
        <begin position="954"/>
        <end position="976"/>
    </location>
</feature>